<name>W1YFL2_9ZZZZ</name>
<dbReference type="InterPro" id="IPR032781">
    <property type="entry name" value="ABC_tran_Xtn"/>
</dbReference>
<reference evidence="4" key="1">
    <citation type="submission" date="2013-12" db="EMBL/GenBank/DDBJ databases">
        <title>A Varibaculum cambriense genome reconstructed from a premature infant gut community with otherwise low bacterial novelty that shifts toward anaerobic metabolism during the third week of life.</title>
        <authorList>
            <person name="Brown C.T."/>
            <person name="Sharon I."/>
            <person name="Thomas B.C."/>
            <person name="Castelle C.J."/>
            <person name="Morowitz M.J."/>
            <person name="Banfield J.F."/>
        </authorList>
    </citation>
    <scope>NUCLEOTIDE SEQUENCE</scope>
</reference>
<feature type="non-terminal residue" evidence="4">
    <location>
        <position position="1"/>
    </location>
</feature>
<proteinExistence type="predicted"/>
<keyword evidence="2 4" id="KW-0067">ATP-binding</keyword>
<evidence type="ECO:0000256" key="1">
    <source>
        <dbReference type="ARBA" id="ARBA00022741"/>
    </source>
</evidence>
<dbReference type="EMBL" id="AZMM01005584">
    <property type="protein sequence ID" value="ETJ40515.1"/>
    <property type="molecule type" value="Genomic_DNA"/>
</dbReference>
<dbReference type="GO" id="GO:0005524">
    <property type="term" value="F:ATP binding"/>
    <property type="evidence" value="ECO:0007669"/>
    <property type="project" value="UniProtKB-KW"/>
</dbReference>
<accession>W1YFL2</accession>
<dbReference type="AlphaFoldDB" id="W1YFL2"/>
<protein>
    <submittedName>
        <fullName evidence="4">ABC transporter, ATP-binding protein</fullName>
    </submittedName>
</protein>
<dbReference type="Pfam" id="PF12848">
    <property type="entry name" value="ABC_tran_Xtn"/>
    <property type="match status" value="1"/>
</dbReference>
<evidence type="ECO:0000259" key="3">
    <source>
        <dbReference type="Pfam" id="PF12848"/>
    </source>
</evidence>
<gene>
    <name evidence="4" type="ORF">Q604_UNBC05584G0001</name>
</gene>
<sequence length="61" mass="6971">YFLDSVCNGILELSNRRMYQYDGNYEEFIALKADREARGAATAENSRPIFDGRHLLQKGGE</sequence>
<feature type="domain" description="ABC-transporter extension" evidence="3">
    <location>
        <begin position="11"/>
        <end position="45"/>
    </location>
</feature>
<organism evidence="4">
    <name type="scientific">human gut metagenome</name>
    <dbReference type="NCBI Taxonomy" id="408170"/>
    <lineage>
        <taxon>unclassified sequences</taxon>
        <taxon>metagenomes</taxon>
        <taxon>organismal metagenomes</taxon>
    </lineage>
</organism>
<keyword evidence="1" id="KW-0547">Nucleotide-binding</keyword>
<evidence type="ECO:0000313" key="4">
    <source>
        <dbReference type="EMBL" id="ETJ40515.1"/>
    </source>
</evidence>
<evidence type="ECO:0000256" key="2">
    <source>
        <dbReference type="ARBA" id="ARBA00022840"/>
    </source>
</evidence>
<comment type="caution">
    <text evidence="4">The sequence shown here is derived from an EMBL/GenBank/DDBJ whole genome shotgun (WGS) entry which is preliminary data.</text>
</comment>